<dbReference type="Proteomes" id="UP000184731">
    <property type="component" value="Chromosome"/>
</dbReference>
<protein>
    <submittedName>
        <fullName evidence="2">Uncharacterized protein</fullName>
    </submittedName>
</protein>
<evidence type="ECO:0000313" key="3">
    <source>
        <dbReference type="Proteomes" id="UP000184731"/>
    </source>
</evidence>
<gene>
    <name evidence="2" type="ORF">AXG55_06305</name>
</gene>
<reference evidence="2 3" key="1">
    <citation type="submission" date="2016-10" db="EMBL/GenBank/DDBJ databases">
        <title>Silvanigrella aquatica sp. nov., isolated from a freshwater lake located in the Black Forest, Germany, description of Silvanigrellaceae fam. nov., Silvanigrellales ord. nov., reclassification of the order Bdellovibrionales in the class Oligoflexia, reclassification of the families Bacteriovoracaceae and Halobacteriovoraceae in the new order Bacteriovoracales ord. nov., and reclassification of the family Pseudobacteriovoracaceae in the order Oligoflexiales.</title>
        <authorList>
            <person name="Hahn M.W."/>
            <person name="Schmidt J."/>
            <person name="Koll U."/>
            <person name="Rohde M."/>
            <person name="Verbag S."/>
            <person name="Pitt A."/>
            <person name="Nakai R."/>
            <person name="Naganuma T."/>
            <person name="Lang E."/>
        </authorList>
    </citation>
    <scope>NUCLEOTIDE SEQUENCE [LARGE SCALE GENOMIC DNA]</scope>
    <source>
        <strain evidence="2 3">MWH-Nonnen-W8red</strain>
    </source>
</reference>
<dbReference type="AlphaFoldDB" id="A0A1L4D032"/>
<name>A0A1L4D032_9BACT</name>
<dbReference type="KEGG" id="saqi:AXG55_06305"/>
<evidence type="ECO:0000313" key="2">
    <source>
        <dbReference type="EMBL" id="APJ03537.1"/>
    </source>
</evidence>
<feature type="signal peptide" evidence="1">
    <location>
        <begin position="1"/>
        <end position="30"/>
    </location>
</feature>
<keyword evidence="3" id="KW-1185">Reference proteome</keyword>
<dbReference type="EMBL" id="CP017834">
    <property type="protein sequence ID" value="APJ03537.1"/>
    <property type="molecule type" value="Genomic_DNA"/>
</dbReference>
<keyword evidence="1" id="KW-0732">Signal</keyword>
<feature type="chain" id="PRO_5009858180" evidence="1">
    <location>
        <begin position="31"/>
        <end position="287"/>
    </location>
</feature>
<dbReference type="RefSeq" id="WP_148697276.1">
    <property type="nucleotide sequence ID" value="NZ_CP017834.1"/>
</dbReference>
<organism evidence="2 3">
    <name type="scientific">Silvanigrella aquatica</name>
    <dbReference type="NCBI Taxonomy" id="1915309"/>
    <lineage>
        <taxon>Bacteria</taxon>
        <taxon>Pseudomonadati</taxon>
        <taxon>Bdellovibrionota</taxon>
        <taxon>Oligoflexia</taxon>
        <taxon>Silvanigrellales</taxon>
        <taxon>Silvanigrellaceae</taxon>
        <taxon>Silvanigrella</taxon>
    </lineage>
</organism>
<evidence type="ECO:0000256" key="1">
    <source>
        <dbReference type="SAM" id="SignalP"/>
    </source>
</evidence>
<accession>A0A1L4D032</accession>
<sequence length="287" mass="33778">MFLKEKLIYFKKIICIMTFCSFIFANKAFAGKNLGQYFGEYFHFFNSGEYYTSEEGFEENDINQFLEHQVTMGDYGYIDDHLAFENPNFYDELSLVSSDSNLFVFILGKDDILEFSKNIYSKLMKENPDKSNKTGLDRKVNYITLSELLQNRVKVILSEKVYMSDIYSSLLILPDIESLSYLHTKDLILNQDNLGLFNKILSISRKYIIPSVMYKVYKIDNQMYEKFDRQKKDEFGNNLVNLIKISEELSKKQGNLLKYNDFKSFLDNNIELKMKIFNSIYKSNSNT</sequence>
<proteinExistence type="predicted"/>